<keyword evidence="5 7" id="KW-0460">Magnesium</keyword>
<keyword evidence="2 7" id="KW-0548">Nucleotidyltransferase</keyword>
<comment type="similarity">
    <text evidence="7">Belongs to the GlnE family.</text>
</comment>
<dbReference type="CDD" id="cd05401">
    <property type="entry name" value="NT_GlnE_GlnD_like"/>
    <property type="match status" value="2"/>
</dbReference>
<dbReference type="InterPro" id="IPR043519">
    <property type="entry name" value="NT_sf"/>
</dbReference>
<evidence type="ECO:0000256" key="2">
    <source>
        <dbReference type="ARBA" id="ARBA00022695"/>
    </source>
</evidence>
<evidence type="ECO:0000256" key="5">
    <source>
        <dbReference type="ARBA" id="ARBA00022842"/>
    </source>
</evidence>
<accession>A0A516H3E2</accession>
<protein>
    <recommendedName>
        <fullName evidence="7">Bifunctional glutamine synthetase adenylyltransferase/adenylyl-removing enzyme</fullName>
    </recommendedName>
    <alternativeName>
        <fullName evidence="7">ATP:glutamine synthetase adenylyltransferase</fullName>
    </alternativeName>
    <alternativeName>
        <fullName evidence="7">ATase</fullName>
    </alternativeName>
    <domain>
        <recommendedName>
            <fullName evidence="7">Glutamine synthetase adenylyl-L-tyrosine phosphorylase</fullName>
            <ecNumber evidence="7">2.7.7.89</ecNumber>
        </recommendedName>
        <alternativeName>
            <fullName evidence="7">Adenylyl removase</fullName>
            <shortName evidence="7">AR</shortName>
            <shortName evidence="7">AT-N</shortName>
        </alternativeName>
    </domain>
    <domain>
        <recommendedName>
            <fullName evidence="7">Glutamine synthetase adenylyl transferase</fullName>
            <ecNumber evidence="7">2.7.7.42</ecNumber>
        </recommendedName>
        <alternativeName>
            <fullName evidence="7">Adenylyl transferase</fullName>
            <shortName evidence="7">AT</shortName>
            <shortName evidence="7">AT-C</shortName>
        </alternativeName>
    </domain>
</protein>
<dbReference type="InterPro" id="IPR023057">
    <property type="entry name" value="GlnE"/>
</dbReference>
<dbReference type="Gene3D" id="1.20.120.1510">
    <property type="match status" value="1"/>
</dbReference>
<name>A0A516H3E2_9PROT</name>
<dbReference type="Proteomes" id="UP000317496">
    <property type="component" value="Chromosome"/>
</dbReference>
<dbReference type="NCBIfam" id="NF008292">
    <property type="entry name" value="PRK11072.1"/>
    <property type="match status" value="1"/>
</dbReference>
<feature type="region of interest" description="Adenylyl removase" evidence="7">
    <location>
        <begin position="1"/>
        <end position="514"/>
    </location>
</feature>
<dbReference type="Gene3D" id="1.20.120.330">
    <property type="entry name" value="Nucleotidyltransferases domain 2"/>
    <property type="match status" value="2"/>
</dbReference>
<gene>
    <name evidence="7" type="primary">glnE</name>
    <name evidence="11" type="ORF">FNB15_13870</name>
</gene>
<evidence type="ECO:0000313" key="12">
    <source>
        <dbReference type="Proteomes" id="UP000317496"/>
    </source>
</evidence>
<dbReference type="GO" id="GO:0000287">
    <property type="term" value="F:magnesium ion binding"/>
    <property type="evidence" value="ECO:0007669"/>
    <property type="project" value="UniProtKB-UniRule"/>
</dbReference>
<evidence type="ECO:0000256" key="4">
    <source>
        <dbReference type="ARBA" id="ARBA00022840"/>
    </source>
</evidence>
<feature type="domain" description="PII-uridylyltransferase/Glutamine-synthetase adenylyltransferase" evidence="10">
    <location>
        <begin position="371"/>
        <end position="511"/>
    </location>
</feature>
<dbReference type="EC" id="2.7.7.42" evidence="7"/>
<comment type="catalytic activity">
    <reaction evidence="7">
        <text>[glutamine synthetase]-L-tyrosine + ATP = [glutamine synthetase]-O(4)-(5'-adenylyl)-L-tyrosine + diphosphate</text>
        <dbReference type="Rhea" id="RHEA:18589"/>
        <dbReference type="Rhea" id="RHEA-COMP:10660"/>
        <dbReference type="Rhea" id="RHEA-COMP:10661"/>
        <dbReference type="ChEBI" id="CHEBI:30616"/>
        <dbReference type="ChEBI" id="CHEBI:33019"/>
        <dbReference type="ChEBI" id="CHEBI:46858"/>
        <dbReference type="ChEBI" id="CHEBI:83624"/>
        <dbReference type="EC" id="2.7.7.42"/>
    </reaction>
</comment>
<dbReference type="AlphaFoldDB" id="A0A516H3E2"/>
<dbReference type="GO" id="GO:0047388">
    <property type="term" value="F:[glutamine synthetase]-adenylyl-L-tyrosine phosphorylase activity"/>
    <property type="evidence" value="ECO:0007669"/>
    <property type="project" value="UniProtKB-EC"/>
</dbReference>
<dbReference type="Pfam" id="PF08335">
    <property type="entry name" value="GlnD_UR_UTase"/>
    <property type="match status" value="2"/>
</dbReference>
<keyword evidence="4 7" id="KW-0067">ATP-binding</keyword>
<dbReference type="Pfam" id="PF03710">
    <property type="entry name" value="GlnE"/>
    <property type="match status" value="2"/>
</dbReference>
<dbReference type="GO" id="GO:0005829">
    <property type="term" value="C:cytosol"/>
    <property type="evidence" value="ECO:0007669"/>
    <property type="project" value="TreeGrafter"/>
</dbReference>
<proteinExistence type="inferred from homology"/>
<dbReference type="PANTHER" id="PTHR30621">
    <property type="entry name" value="GLUTAMINE SYNTHETASE ADENYLYLTRANSFERASE"/>
    <property type="match status" value="1"/>
</dbReference>
<sequence length="1061" mass="115713">MPANGLKAKSAKRKAAAPAPRKVTGKKAVPKAKAPKKTPAAKPKVTATAVKRTTPPAGALPQPFDIDAASRGFAAWRDLLAGQKDKAMAKRLAALTAKGDGKNLLAAIFGNSPFLGDLCLHEPTTVLTLLESGPDKALAAALAELKTAARKAKTADDLALPLRIAKRQVALSIAAADITGRWSLEKITGSLSDFAAACVDHAFAALLHDAAEAGELVLPDKKNPCKGSGYFALGMGKLGARELNYSSDIDLIVLFDPEVATYTGRRSMLECFIKLTRQMVRLLHDRTEDGYVFRTDLRLRPDPGSFPVAVSTHEAEAYYESFGQNWERAAMIKARPIAGDLEAGAAFLKHLTPYVWRKNLDFAAIEDIHSIKRQIHAHRGHGEIAVEGHNIKVGRGGIREIEFFAQTQQLIAGGRDTRLRSPATCDALRALVETDRLTPEIRDELIGHYRYLRTVEHRLQMIDDEQTHTLPDDKDGLARLACFLGETDAKSFASKIRAVLTRVKGHYDDLFAESAPLGSEAGALVFTGTDDDPATLDTLRGLGFSAPSEIAAMIRGWHFGRYRAMRSERAREKLTAIMPQLLEAFSRTGNADVAFKRFDYFLSSLPAGVQLFALLQANPEVLDTLAEVLAAAPQLAEALAQNAALFDSLIEYAEHPASFERDSLVGSLQRQMQAARDFQDVLDWARRWTTELKLQVGIGLLRGGMDGQASGLALSTVADAVLADLLRHVTAEFVAQHGRIAKSAVALVGLGRLGSQELTLESDLDLVLVFDCPDTARQSDGARPLTPGLYFARLCQRLIAAITAMTGEGKLYEIDMRLRPSGGAGPIAIKLDAYADYLRKEAWTWEHMALTRARVICGLDQSKEEAALIQQIEKLRRDILTMKRDPNKLLADVAVMRRRMAEHRKVENPWDLKQVRGGLVDLEFIVQYLLLRHGRDKPAILLQQPLAVLDALRAARLLDAAQAKTLAEAGRLYATLLAAARLAGRDEASDPERWPPALAQRMPALVQEPDMPALTRRLVKMQAAVHGLFDTLVDTPAAPHLALADSLNSDKQTGQTDGNAD</sequence>
<reference evidence="11 12" key="1">
    <citation type="submission" date="2019-07" db="EMBL/GenBank/DDBJ databases">
        <title>Genome sequencing for Ferrovibrio sp. K5.</title>
        <authorList>
            <person name="Park S.-J."/>
        </authorList>
    </citation>
    <scope>NUCLEOTIDE SEQUENCE [LARGE SCALE GENOMIC DNA]</scope>
    <source>
        <strain evidence="11 12">K5</strain>
    </source>
</reference>
<dbReference type="OrthoDB" id="9759366at2"/>
<comment type="cofactor">
    <cofactor evidence="7">
        <name>Mg(2+)</name>
        <dbReference type="ChEBI" id="CHEBI:18420"/>
    </cofactor>
</comment>
<evidence type="ECO:0000313" key="11">
    <source>
        <dbReference type="EMBL" id="QDO98291.1"/>
    </source>
</evidence>
<dbReference type="SUPFAM" id="SSF81301">
    <property type="entry name" value="Nucleotidyltransferase"/>
    <property type="match status" value="2"/>
</dbReference>
<keyword evidence="1 7" id="KW-0808">Transferase</keyword>
<feature type="region of interest" description="Adenylyl transferase" evidence="7">
    <location>
        <begin position="518"/>
        <end position="1061"/>
    </location>
</feature>
<evidence type="ECO:0000256" key="1">
    <source>
        <dbReference type="ARBA" id="ARBA00022679"/>
    </source>
</evidence>
<evidence type="ECO:0000256" key="8">
    <source>
        <dbReference type="SAM" id="MobiDB-lite"/>
    </source>
</evidence>
<dbReference type="NCBIfam" id="NF010706">
    <property type="entry name" value="PRK14108.1"/>
    <property type="match status" value="1"/>
</dbReference>
<feature type="compositionally biased region" description="Basic residues" evidence="8">
    <location>
        <begin position="23"/>
        <end position="36"/>
    </location>
</feature>
<dbReference type="GO" id="GO:0005524">
    <property type="term" value="F:ATP binding"/>
    <property type="evidence" value="ECO:0007669"/>
    <property type="project" value="UniProtKB-UniRule"/>
</dbReference>
<evidence type="ECO:0000256" key="6">
    <source>
        <dbReference type="ARBA" id="ARBA00023268"/>
    </source>
</evidence>
<feature type="compositionally biased region" description="Low complexity" evidence="8">
    <location>
        <begin position="37"/>
        <end position="57"/>
    </location>
</feature>
<evidence type="ECO:0000259" key="9">
    <source>
        <dbReference type="Pfam" id="PF03710"/>
    </source>
</evidence>
<feature type="domain" description="Glutamate-ammonia ligase adenylyltransferase repeated" evidence="9">
    <location>
        <begin position="623"/>
        <end position="864"/>
    </location>
</feature>
<comment type="function">
    <text evidence="7">Involved in the regulation of glutamine synthetase GlnA, a key enzyme in the process to assimilate ammonia. When cellular nitrogen levels are high, the C-terminal adenylyl transferase (AT) inactivates GlnA by covalent transfer of an adenylyl group from ATP to specific tyrosine residue of GlnA, thus reducing its activity. Conversely, when nitrogen levels are low, the N-terminal adenylyl removase (AR) activates GlnA by removing the adenylyl group by phosphorolysis, increasing its activity. The regulatory region of GlnE binds the signal transduction protein PII (GlnB) which indicates the nitrogen status of the cell.</text>
</comment>
<comment type="catalytic activity">
    <reaction evidence="7">
        <text>[glutamine synthetase]-O(4)-(5'-adenylyl)-L-tyrosine + phosphate = [glutamine synthetase]-L-tyrosine + ADP</text>
        <dbReference type="Rhea" id="RHEA:43716"/>
        <dbReference type="Rhea" id="RHEA-COMP:10660"/>
        <dbReference type="Rhea" id="RHEA-COMP:10661"/>
        <dbReference type="ChEBI" id="CHEBI:43474"/>
        <dbReference type="ChEBI" id="CHEBI:46858"/>
        <dbReference type="ChEBI" id="CHEBI:83624"/>
        <dbReference type="ChEBI" id="CHEBI:456216"/>
        <dbReference type="EC" id="2.7.7.89"/>
    </reaction>
</comment>
<organism evidence="11 12">
    <name type="scientific">Ferrovibrio terrae</name>
    <dbReference type="NCBI Taxonomy" id="2594003"/>
    <lineage>
        <taxon>Bacteria</taxon>
        <taxon>Pseudomonadati</taxon>
        <taxon>Pseudomonadota</taxon>
        <taxon>Alphaproteobacteria</taxon>
        <taxon>Rhodospirillales</taxon>
        <taxon>Rhodospirillaceae</taxon>
        <taxon>Ferrovibrio</taxon>
    </lineage>
</organism>
<dbReference type="HAMAP" id="MF_00802">
    <property type="entry name" value="GlnE"/>
    <property type="match status" value="1"/>
</dbReference>
<dbReference type="InterPro" id="IPR005190">
    <property type="entry name" value="GlnE_rpt_dom"/>
</dbReference>
<dbReference type="KEGG" id="fer:FNB15_13870"/>
<dbReference type="InterPro" id="IPR013546">
    <property type="entry name" value="PII_UdlTrfase/GS_AdlTrfase"/>
</dbReference>
<feature type="domain" description="PII-uridylyltransferase/Glutamine-synthetase adenylyltransferase" evidence="10">
    <location>
        <begin position="897"/>
        <end position="1032"/>
    </location>
</feature>
<dbReference type="EMBL" id="CP041636">
    <property type="protein sequence ID" value="QDO98291.1"/>
    <property type="molecule type" value="Genomic_DNA"/>
</dbReference>
<keyword evidence="6 7" id="KW-0511">Multifunctional enzyme</keyword>
<dbReference type="GO" id="GO:0000820">
    <property type="term" value="P:regulation of glutamine family amino acid metabolic process"/>
    <property type="evidence" value="ECO:0007669"/>
    <property type="project" value="UniProtKB-UniRule"/>
</dbReference>
<feature type="region of interest" description="Disordered" evidence="8">
    <location>
        <begin position="1"/>
        <end position="62"/>
    </location>
</feature>
<evidence type="ECO:0000256" key="3">
    <source>
        <dbReference type="ARBA" id="ARBA00022741"/>
    </source>
</evidence>
<dbReference type="PANTHER" id="PTHR30621:SF0">
    <property type="entry name" value="BIFUNCTIONAL GLUTAMINE SYNTHETASE ADENYLYLTRANSFERASE_ADENYLYL-REMOVING ENZYME"/>
    <property type="match status" value="1"/>
</dbReference>
<dbReference type="SUPFAM" id="SSF81593">
    <property type="entry name" value="Nucleotidyltransferase substrate binding subunit/domain"/>
    <property type="match status" value="2"/>
</dbReference>
<dbReference type="EC" id="2.7.7.89" evidence="7"/>
<feature type="domain" description="Glutamate-ammonia ligase adenylyltransferase repeated" evidence="9">
    <location>
        <begin position="105"/>
        <end position="349"/>
    </location>
</feature>
<dbReference type="GO" id="GO:0008882">
    <property type="term" value="F:[glutamate-ammonia-ligase] adenylyltransferase activity"/>
    <property type="evidence" value="ECO:0007669"/>
    <property type="project" value="UniProtKB-UniRule"/>
</dbReference>
<keyword evidence="12" id="KW-1185">Reference proteome</keyword>
<evidence type="ECO:0000256" key="7">
    <source>
        <dbReference type="HAMAP-Rule" id="MF_00802"/>
    </source>
</evidence>
<dbReference type="Gene3D" id="3.30.460.10">
    <property type="entry name" value="Beta Polymerase, domain 2"/>
    <property type="match status" value="2"/>
</dbReference>
<evidence type="ECO:0000259" key="10">
    <source>
        <dbReference type="Pfam" id="PF08335"/>
    </source>
</evidence>
<keyword evidence="3 7" id="KW-0547">Nucleotide-binding</keyword>